<dbReference type="PhylomeDB" id="A7SBD7"/>
<dbReference type="SMART" id="SM00630">
    <property type="entry name" value="Sema"/>
    <property type="match status" value="1"/>
</dbReference>
<dbReference type="GO" id="GO:0002116">
    <property type="term" value="C:semaphorin receptor complex"/>
    <property type="evidence" value="ECO:0000318"/>
    <property type="project" value="GO_Central"/>
</dbReference>
<evidence type="ECO:0000256" key="14">
    <source>
        <dbReference type="SAM" id="Coils"/>
    </source>
</evidence>
<dbReference type="GO" id="GO:0120025">
    <property type="term" value="C:plasma membrane bounded cell projection"/>
    <property type="evidence" value="ECO:0007669"/>
    <property type="project" value="UniProtKB-ARBA"/>
</dbReference>
<dbReference type="InterPro" id="IPR046800">
    <property type="entry name" value="Plexin_RBD"/>
</dbReference>
<dbReference type="GO" id="GO:0009653">
    <property type="term" value="P:anatomical structure morphogenesis"/>
    <property type="evidence" value="ECO:0007669"/>
    <property type="project" value="UniProtKB-ARBA"/>
</dbReference>
<reference evidence="18 19" key="1">
    <citation type="journal article" date="2007" name="Science">
        <title>Sea anemone genome reveals ancestral eumetazoan gene repertoire and genomic organization.</title>
        <authorList>
            <person name="Putnam N.H."/>
            <person name="Srivastava M."/>
            <person name="Hellsten U."/>
            <person name="Dirks B."/>
            <person name="Chapman J."/>
            <person name="Salamov A."/>
            <person name="Terry A."/>
            <person name="Shapiro H."/>
            <person name="Lindquist E."/>
            <person name="Kapitonov V.V."/>
            <person name="Jurka J."/>
            <person name="Genikhovich G."/>
            <person name="Grigoriev I.V."/>
            <person name="Lucas S.M."/>
            <person name="Steele R.E."/>
            <person name="Finnerty J.R."/>
            <person name="Technau U."/>
            <person name="Martindale M.Q."/>
            <person name="Rokhsar D.S."/>
        </authorList>
    </citation>
    <scope>NUCLEOTIDE SEQUENCE [LARGE SCALE GENOMIC DNA]</scope>
    <source>
        <strain evidence="19">CH2 X CH6</strain>
    </source>
</reference>
<evidence type="ECO:0000256" key="8">
    <source>
        <dbReference type="ARBA" id="ARBA00022989"/>
    </source>
</evidence>
<feature type="coiled-coil region" evidence="14">
    <location>
        <begin position="1265"/>
        <end position="1307"/>
    </location>
</feature>
<dbReference type="CDD" id="cd12205">
    <property type="entry name" value="RasGAP_plexin"/>
    <property type="match status" value="1"/>
</dbReference>
<dbReference type="FunFam" id="2.60.40.10:FF:000728">
    <property type="entry name" value="Plexin D1"/>
    <property type="match status" value="1"/>
</dbReference>
<evidence type="ECO:0000256" key="15">
    <source>
        <dbReference type="SAM" id="Phobius"/>
    </source>
</evidence>
<dbReference type="InterPro" id="IPR002909">
    <property type="entry name" value="IPT_dom"/>
</dbReference>
<evidence type="ECO:0000313" key="19">
    <source>
        <dbReference type="Proteomes" id="UP000001593"/>
    </source>
</evidence>
<dbReference type="Gene3D" id="1.10.506.10">
    <property type="entry name" value="GTPase Activation - p120gap, domain 1"/>
    <property type="match status" value="2"/>
</dbReference>
<organism evidence="18 19">
    <name type="scientific">Nematostella vectensis</name>
    <name type="common">Starlet sea anemone</name>
    <dbReference type="NCBI Taxonomy" id="45351"/>
    <lineage>
        <taxon>Eukaryota</taxon>
        <taxon>Metazoa</taxon>
        <taxon>Cnidaria</taxon>
        <taxon>Anthozoa</taxon>
        <taxon>Hexacorallia</taxon>
        <taxon>Actiniaria</taxon>
        <taxon>Edwardsiidae</taxon>
        <taxon>Nematostella</taxon>
    </lineage>
</organism>
<keyword evidence="3" id="KW-0217">Developmental protein</keyword>
<dbReference type="Pfam" id="PF18020">
    <property type="entry name" value="TIG_2"/>
    <property type="match status" value="1"/>
</dbReference>
<dbReference type="Pfam" id="PF08337">
    <property type="entry name" value="Plexin_cytopl"/>
    <property type="match status" value="2"/>
</dbReference>
<feature type="signal peptide" evidence="16">
    <location>
        <begin position="1"/>
        <end position="22"/>
    </location>
</feature>
<evidence type="ECO:0000256" key="4">
    <source>
        <dbReference type="ARBA" id="ARBA00022475"/>
    </source>
</evidence>
<dbReference type="Pfam" id="PF01833">
    <property type="entry name" value="TIG"/>
    <property type="match status" value="4"/>
</dbReference>
<dbReference type="GO" id="GO:0030334">
    <property type="term" value="P:regulation of cell migration"/>
    <property type="evidence" value="ECO:0000318"/>
    <property type="project" value="GO_Central"/>
</dbReference>
<protein>
    <recommendedName>
        <fullName evidence="17">Sema domain-containing protein</fullName>
    </recommendedName>
</protein>
<dbReference type="InterPro" id="IPR031148">
    <property type="entry name" value="Plexin"/>
</dbReference>
<keyword evidence="4" id="KW-1003">Cell membrane</keyword>
<feature type="transmembrane region" description="Helical" evidence="15">
    <location>
        <begin position="1238"/>
        <end position="1261"/>
    </location>
</feature>
<evidence type="ECO:0000256" key="2">
    <source>
        <dbReference type="ARBA" id="ARBA00010297"/>
    </source>
</evidence>
<proteinExistence type="inferred from homology"/>
<dbReference type="Gene3D" id="3.10.20.90">
    <property type="entry name" value="Phosphatidylinositol 3-kinase Catalytic Subunit, Chain A, domain 1"/>
    <property type="match status" value="1"/>
</dbReference>
<dbReference type="PANTHER" id="PTHR22625">
    <property type="entry name" value="PLEXIN"/>
    <property type="match status" value="1"/>
</dbReference>
<evidence type="ECO:0000256" key="6">
    <source>
        <dbReference type="ARBA" id="ARBA00022729"/>
    </source>
</evidence>
<feature type="chain" id="PRO_5002714935" description="Sema domain-containing protein" evidence="16">
    <location>
        <begin position="23"/>
        <end position="1940"/>
    </location>
</feature>
<evidence type="ECO:0000256" key="9">
    <source>
        <dbReference type="ARBA" id="ARBA00023136"/>
    </source>
</evidence>
<dbReference type="HOGENOM" id="CLU_001436_2_0_1"/>
<dbReference type="InterPro" id="IPR016201">
    <property type="entry name" value="PSI"/>
</dbReference>
<dbReference type="InterPro" id="IPR015943">
    <property type="entry name" value="WD40/YVTN_repeat-like_dom_sf"/>
</dbReference>
<dbReference type="InterPro" id="IPR002165">
    <property type="entry name" value="Plexin_repeat"/>
</dbReference>
<dbReference type="CDD" id="cd11236">
    <property type="entry name" value="Sema_plexin_like"/>
    <property type="match status" value="1"/>
</dbReference>
<accession>A7SBD7</accession>
<keyword evidence="12" id="KW-0325">Glycoprotein</keyword>
<dbReference type="Pfam" id="PF20170">
    <property type="entry name" value="Plexin_RBD"/>
    <property type="match status" value="1"/>
</dbReference>
<dbReference type="PROSITE" id="PS51004">
    <property type="entry name" value="SEMA"/>
    <property type="match status" value="1"/>
</dbReference>
<keyword evidence="11" id="KW-0675">Receptor</keyword>
<evidence type="ECO:0000256" key="12">
    <source>
        <dbReference type="ARBA" id="ARBA00023180"/>
    </source>
</evidence>
<dbReference type="SUPFAM" id="SSF81296">
    <property type="entry name" value="E set domains"/>
    <property type="match status" value="4"/>
</dbReference>
<evidence type="ECO:0000256" key="10">
    <source>
        <dbReference type="ARBA" id="ARBA00023157"/>
    </source>
</evidence>
<dbReference type="eggNOG" id="KOG3610">
    <property type="taxonomic scope" value="Eukaryota"/>
</dbReference>
<sequence>MSSILWTLLLLVSFICNSSCTAISEFVSHDKITNIVVDNSTGNVFIGGTNILVKTEADLEVLVNTTTGPIDDNENCLPAPSYCDPSKYPRVPTDNRNKLLLIDYSSTQLVTCGSIYHGVCQLRDLNTLSVTELSSSITASSNVKPAVGFIAPGGRDEVLYFATSWRKAFGDLYSTAYSISSLSLDPADPFTLTNQLQGSYLKFKDYTFDVRYIYGFSSGDFSYFLMVQETLESHKNKKDSNIYETKLGHVCHRDKSFSTYVEIPLVCKGRTGAHYSVATSAFVAKPGLNLARRLGITSQSDVLFVTFTNNTGSSVASGEHSALCYFSLKAIDKGFETNIKNCSEGQIPLGMPWARNGDGACKKEEYLSMCNIGTSNYPISGTGGVVALAGLEWNRKPVLTSVTAMVHEAHTAVVLGTYNGHLIKISVGDGSKLVIPYYNKGLLPGNVIWKLDLSKDRTAVYATTDFKVIKHPIQECSTFSTCESCSGRGDPFCGWCTLYNKCSVKSECADSSLSPLRFATEKSKCVSIVSTNPDKFPYGASTQLEATVQNLPPLTAGNTYQCYINNKVQTTSTINSNTVKCSTPDSSGLPEITNPTGDVLVELALYSSETGQKFVVKKIPFYDCTKMKGCRPCAESVYDCDWCTYTGKCSSDGNNACPGEAILAKMKRTLGAAGCPKLLGNTTHYVPNDVKKELVLKAQDLPALKNNFVYECVLSVEGKKLKVGATRDSDSQLSCHSGVYTYNAATQTVHMGLEVLWRGTDLVYKPESLKVLLYKCDVAYTDCGTCLNADFNFKCGWCKSEGKCLVKQACSQNWVHPASPCLIAPVIERFWPMAGPPSGGTELEIHGKEFGKSFSDIQNNVYVDNYPCIPDPHKYIISQRKNRVAMFRFSVKLIIVCLTTIRIVCNTTRSPRQLRGPVRVTVSGLRGSSSADFTYQTPELYDYYPKKGPQSGGTPMNITGVKLNTGRHIVVMVGRTPCIVNRTSVTDTSIPCVTKQAVGRSRREAVFSSGVVQVTFDGFRPLSPPGEFSFTADPFVDDISPKKTFPGGGLRMTVRGKYFESVQNPKMYYTIAGMDGARSEVEECVKVSNTEMICPSPNVTEFNVMPGSMNGSELIVGFIMDQVPGLENETTLAITENPFFLPFANGERELKEANLIIEGKNLDILSKDDVFVTVGGVPCNLTGLDDTQLVCLVPDKATLPEVNNEVYEVIVTAGYLKFNIGKVRYFKEKPPPKSYMTYIYIGVAAGGFVLLVVILCLVCAYRRKKRQEKRHVKDFEVRMDNLESKVAKECREAFAELQTDMTDLKSDLTTSGMPFLDFRTYALNVLFPGVDDHSVTHFKDANLSPVWEQGLRKFSQLIYNKEFLLIFVRTVESQKTFSMKDRCNLASLLMVTLQGKMDYATEILWQLLCDLIRKSVAQSHPKLLLRRTESVAEKLLTNWLAFCMYNHLKVESGEPLFMMFKAIKRQVGKGPVDAVTGEARYSLSEDKLLRQTIDYEEIRVNVTFEDQPPTMVTVLDCDSVSQAKSKMLDAVYKNVPFSSRVEAETLQLDWHLTDGSVKPLRDDDASSVVEGQWRKLNTLGHYKVTDGANLKLSPRQSYFYSSSNNSERQHHHRSLPRVVFSPFNYTPISRGSREDLDEGGRIWHLVKLLDYPTDKDDTQHSKMLAEIYLTRLLATKGTLQQFVDGLFNSMFNSNCRPPVPVKYLFDLLDSQAKELNLSDSEVLHTWKNNSLPLRFWINIVKNPNFIFDIEKSGTVDSCLSVIAQLFMDACSISEHRLGIHSPSNKLLYAKEIPAYKQRVEQFYQNITALPSPSGEEMADYFADLSMLFMDACSISEHRLGIHSPSNKLLYAKEIPAYKQRVEQFYQNITALPSPSGEEMADYFADLSMQYSSEFNADNALKELFNYATKYQDQLQEKLEESGYSSLASKLEHILADIENE</sequence>
<dbReference type="GO" id="GO:0071526">
    <property type="term" value="P:semaphorin-plexin signaling pathway"/>
    <property type="evidence" value="ECO:0000318"/>
    <property type="project" value="GO_Central"/>
</dbReference>
<keyword evidence="8 15" id="KW-1133">Transmembrane helix</keyword>
<dbReference type="Gene3D" id="2.130.10.10">
    <property type="entry name" value="YVTN repeat-like/Quinoprotein amine dehydrogenase"/>
    <property type="match status" value="1"/>
</dbReference>
<comment type="similarity">
    <text evidence="2">Belongs to the plexin family.</text>
</comment>
<dbReference type="SMART" id="SM00429">
    <property type="entry name" value="IPT"/>
    <property type="match status" value="3"/>
</dbReference>
<dbReference type="InterPro" id="IPR014756">
    <property type="entry name" value="Ig_E-set"/>
</dbReference>
<evidence type="ECO:0000256" key="13">
    <source>
        <dbReference type="PROSITE-ProRule" id="PRU00352"/>
    </source>
</evidence>
<evidence type="ECO:0000256" key="11">
    <source>
        <dbReference type="ARBA" id="ARBA00023170"/>
    </source>
</evidence>
<dbReference type="InterPro" id="IPR013783">
    <property type="entry name" value="Ig-like_fold"/>
</dbReference>
<evidence type="ECO:0000313" key="18">
    <source>
        <dbReference type="EMBL" id="EDO39009.1"/>
    </source>
</evidence>
<evidence type="ECO:0000256" key="1">
    <source>
        <dbReference type="ARBA" id="ARBA00004251"/>
    </source>
</evidence>
<dbReference type="InterPro" id="IPR041019">
    <property type="entry name" value="TIG1_plexin"/>
</dbReference>
<dbReference type="InParanoid" id="A7SBD7"/>
<dbReference type="Pfam" id="PF01403">
    <property type="entry name" value="Sema"/>
    <property type="match status" value="1"/>
</dbReference>
<dbReference type="FunFam" id="2.60.40.10:FF:004858">
    <property type="match status" value="1"/>
</dbReference>
<dbReference type="GO" id="GO:0017154">
    <property type="term" value="F:semaphorin receptor activity"/>
    <property type="evidence" value="ECO:0000318"/>
    <property type="project" value="GO_Central"/>
</dbReference>
<dbReference type="InterPro" id="IPR013548">
    <property type="entry name" value="Plexin_cytoplasmic_RasGAP_dom"/>
</dbReference>
<dbReference type="SUPFAM" id="SSF101912">
    <property type="entry name" value="Sema domain"/>
    <property type="match status" value="1"/>
</dbReference>
<dbReference type="GO" id="GO:0048731">
    <property type="term" value="P:system development"/>
    <property type="evidence" value="ECO:0007669"/>
    <property type="project" value="UniProtKB-ARBA"/>
</dbReference>
<feature type="domain" description="Sema" evidence="17">
    <location>
        <begin position="7"/>
        <end position="473"/>
    </location>
</feature>
<comment type="subcellular location">
    <subcellularLocation>
        <location evidence="1">Cell membrane</location>
        <topology evidence="1">Single-pass type I membrane protein</topology>
    </subcellularLocation>
</comment>
<dbReference type="Pfam" id="PF01437">
    <property type="entry name" value="PSI"/>
    <property type="match status" value="2"/>
</dbReference>
<comment type="caution">
    <text evidence="13">Lacks conserved residue(s) required for the propagation of feature annotation.</text>
</comment>
<dbReference type="Pfam" id="PF17960">
    <property type="entry name" value="TIG_plexin"/>
    <property type="match status" value="1"/>
</dbReference>
<dbReference type="InterPro" id="IPR041362">
    <property type="entry name" value="TIG2_plexin"/>
</dbReference>
<keyword evidence="19" id="KW-1185">Reference proteome</keyword>
<dbReference type="Proteomes" id="UP000001593">
    <property type="component" value="Unassembled WGS sequence"/>
</dbReference>
<evidence type="ECO:0000256" key="7">
    <source>
        <dbReference type="ARBA" id="ARBA00022737"/>
    </source>
</evidence>
<dbReference type="OMA" id="IPITRHQ"/>
<dbReference type="CDD" id="cd00603">
    <property type="entry name" value="IPT_PCSR"/>
    <property type="match status" value="1"/>
</dbReference>
<dbReference type="SUPFAM" id="SSF48350">
    <property type="entry name" value="GTPase activation domain, GAP"/>
    <property type="match status" value="1"/>
</dbReference>
<dbReference type="InterPro" id="IPR008936">
    <property type="entry name" value="Rho_GTPase_activation_prot"/>
</dbReference>
<dbReference type="SUPFAM" id="SSF103575">
    <property type="entry name" value="Plexin repeat"/>
    <property type="match status" value="2"/>
</dbReference>
<evidence type="ECO:0000256" key="3">
    <source>
        <dbReference type="ARBA" id="ARBA00022473"/>
    </source>
</evidence>
<gene>
    <name evidence="18" type="ORF">NEMVEDRAFT_v1g244107</name>
</gene>
<name>A7SBD7_NEMVE</name>
<evidence type="ECO:0000256" key="16">
    <source>
        <dbReference type="SAM" id="SignalP"/>
    </source>
</evidence>
<dbReference type="InterPro" id="IPR001627">
    <property type="entry name" value="Semap_dom"/>
</dbReference>
<dbReference type="FunCoup" id="A7SBD7">
    <property type="interactions" value="62"/>
</dbReference>
<keyword evidence="5 15" id="KW-0812">Transmembrane</keyword>
<keyword evidence="9 15" id="KW-0472">Membrane</keyword>
<evidence type="ECO:0000259" key="17">
    <source>
        <dbReference type="PROSITE" id="PS51004"/>
    </source>
</evidence>
<keyword evidence="14" id="KW-0175">Coiled coil</keyword>
<dbReference type="STRING" id="45351.A7SBD7"/>
<evidence type="ECO:0000256" key="5">
    <source>
        <dbReference type="ARBA" id="ARBA00022692"/>
    </source>
</evidence>
<dbReference type="GO" id="GO:0005886">
    <property type="term" value="C:plasma membrane"/>
    <property type="evidence" value="ECO:0000318"/>
    <property type="project" value="GO_Central"/>
</dbReference>
<keyword evidence="10" id="KW-1015">Disulfide bond</keyword>
<keyword evidence="7" id="KW-0677">Repeat</keyword>
<dbReference type="PANTHER" id="PTHR22625:SF70">
    <property type="entry name" value="PLEXIN A, ISOFORM A"/>
    <property type="match status" value="1"/>
</dbReference>
<dbReference type="FunFam" id="2.60.40.10:FF:000868">
    <property type="entry name" value="Plexin D1"/>
    <property type="match status" value="1"/>
</dbReference>
<dbReference type="SMART" id="SM00423">
    <property type="entry name" value="PSI"/>
    <property type="match status" value="3"/>
</dbReference>
<dbReference type="InterPro" id="IPR036352">
    <property type="entry name" value="Semap_dom_sf"/>
</dbReference>
<keyword evidence="6 16" id="KW-0732">Signal</keyword>
<dbReference type="EMBL" id="DS469615">
    <property type="protein sequence ID" value="EDO39009.1"/>
    <property type="molecule type" value="Genomic_DNA"/>
</dbReference>
<dbReference type="Gene3D" id="2.60.40.10">
    <property type="entry name" value="Immunoglobulins"/>
    <property type="match status" value="5"/>
</dbReference>